<name>A0ABW5SF44_9FLAO</name>
<sequence>MIKKEIFIGFVVGIFANIAGIFMYLYFFSEYKIETSLTMAYENGVLGNVIALGAIANFLPFFVYIKKNRIYRARGVILATLLAGLSIIYFEFL</sequence>
<feature type="transmembrane region" description="Helical" evidence="1">
    <location>
        <begin position="45"/>
        <end position="64"/>
    </location>
</feature>
<comment type="caution">
    <text evidence="2">The sequence shown here is derived from an EMBL/GenBank/DDBJ whole genome shotgun (WGS) entry which is preliminary data.</text>
</comment>
<evidence type="ECO:0000313" key="2">
    <source>
        <dbReference type="EMBL" id="MFD2698418.1"/>
    </source>
</evidence>
<dbReference type="EMBL" id="JBHULZ010000041">
    <property type="protein sequence ID" value="MFD2698418.1"/>
    <property type="molecule type" value="Genomic_DNA"/>
</dbReference>
<dbReference type="Proteomes" id="UP001597357">
    <property type="component" value="Unassembled WGS sequence"/>
</dbReference>
<gene>
    <name evidence="2" type="ORF">ACFSQ0_10475</name>
</gene>
<evidence type="ECO:0000256" key="1">
    <source>
        <dbReference type="SAM" id="Phobius"/>
    </source>
</evidence>
<keyword evidence="1" id="KW-0812">Transmembrane</keyword>
<accession>A0ABW5SF44</accession>
<organism evidence="2 3">
    <name type="scientific">Mesonia sediminis</name>
    <dbReference type="NCBI Taxonomy" id="1703946"/>
    <lineage>
        <taxon>Bacteria</taxon>
        <taxon>Pseudomonadati</taxon>
        <taxon>Bacteroidota</taxon>
        <taxon>Flavobacteriia</taxon>
        <taxon>Flavobacteriales</taxon>
        <taxon>Flavobacteriaceae</taxon>
        <taxon>Mesonia</taxon>
    </lineage>
</organism>
<reference evidence="3" key="1">
    <citation type="journal article" date="2019" name="Int. J. Syst. Evol. Microbiol.">
        <title>The Global Catalogue of Microorganisms (GCM) 10K type strain sequencing project: providing services to taxonomists for standard genome sequencing and annotation.</title>
        <authorList>
            <consortium name="The Broad Institute Genomics Platform"/>
            <consortium name="The Broad Institute Genome Sequencing Center for Infectious Disease"/>
            <person name="Wu L."/>
            <person name="Ma J."/>
        </authorList>
    </citation>
    <scope>NUCLEOTIDE SEQUENCE [LARGE SCALE GENOMIC DNA]</scope>
    <source>
        <strain evidence="3">KCTC 42255</strain>
    </source>
</reference>
<protein>
    <submittedName>
        <fullName evidence="2">Uncharacterized protein</fullName>
    </submittedName>
</protein>
<dbReference type="RefSeq" id="WP_379047939.1">
    <property type="nucleotide sequence ID" value="NZ_JBHULZ010000041.1"/>
</dbReference>
<keyword evidence="1" id="KW-0472">Membrane</keyword>
<feature type="transmembrane region" description="Helical" evidence="1">
    <location>
        <begin position="7"/>
        <end position="25"/>
    </location>
</feature>
<proteinExistence type="predicted"/>
<evidence type="ECO:0000313" key="3">
    <source>
        <dbReference type="Proteomes" id="UP001597357"/>
    </source>
</evidence>
<feature type="transmembrane region" description="Helical" evidence="1">
    <location>
        <begin position="71"/>
        <end position="90"/>
    </location>
</feature>
<keyword evidence="1" id="KW-1133">Transmembrane helix</keyword>
<keyword evidence="3" id="KW-1185">Reference proteome</keyword>